<dbReference type="Proteomes" id="UP000306327">
    <property type="component" value="Unassembled WGS sequence"/>
</dbReference>
<organism evidence="1 2">
    <name type="scientific">Enterobacter cancerogenus</name>
    <dbReference type="NCBI Taxonomy" id="69218"/>
    <lineage>
        <taxon>Bacteria</taxon>
        <taxon>Pseudomonadati</taxon>
        <taxon>Pseudomonadota</taxon>
        <taxon>Gammaproteobacteria</taxon>
        <taxon>Enterobacterales</taxon>
        <taxon>Enterobacteriaceae</taxon>
        <taxon>Enterobacter</taxon>
        <taxon>Enterobacter cloacae complex</taxon>
    </lineage>
</organism>
<protein>
    <recommendedName>
        <fullName evidence="3">Capsular biosynthesis protein</fullName>
    </recommendedName>
</protein>
<dbReference type="Pfam" id="PF05159">
    <property type="entry name" value="Capsule_synth"/>
    <property type="match status" value="1"/>
</dbReference>
<accession>A0AB38NZE2</accession>
<dbReference type="GO" id="GO:0015774">
    <property type="term" value="P:polysaccharide transport"/>
    <property type="evidence" value="ECO:0007669"/>
    <property type="project" value="InterPro"/>
</dbReference>
<evidence type="ECO:0000313" key="2">
    <source>
        <dbReference type="Proteomes" id="UP000306327"/>
    </source>
</evidence>
<proteinExistence type="predicted"/>
<dbReference type="GO" id="GO:0000271">
    <property type="term" value="P:polysaccharide biosynthetic process"/>
    <property type="evidence" value="ECO:0007669"/>
    <property type="project" value="InterPro"/>
</dbReference>
<gene>
    <name evidence="1" type="ORF">EcCFBP13530_20835</name>
</gene>
<dbReference type="EMBL" id="QGAL01000009">
    <property type="protein sequence ID" value="TKK15378.1"/>
    <property type="molecule type" value="Genomic_DNA"/>
</dbReference>
<evidence type="ECO:0008006" key="3">
    <source>
        <dbReference type="Google" id="ProtNLM"/>
    </source>
</evidence>
<dbReference type="AlphaFoldDB" id="A0AB38NZE2"/>
<comment type="caution">
    <text evidence="1">The sequence shown here is derived from an EMBL/GenBank/DDBJ whole genome shotgun (WGS) entry which is preliminary data.</text>
</comment>
<evidence type="ECO:0000313" key="1">
    <source>
        <dbReference type="EMBL" id="TKK15378.1"/>
    </source>
</evidence>
<dbReference type="InterPro" id="IPR007833">
    <property type="entry name" value="Capsule_polysaccharide_synth"/>
</dbReference>
<sequence>MIGFYMETIENTRFYCRVIQGLPVSEQQNIIAISPWQQITDWLSTQPGQHAILGISGEIDIPSPQAFQQHKPAIYSRIERDIRISREFLIQGMPFERCWNLYLYLLLQLMNKPELRALTKMIFCSGNGLAEKPAALFCQQHNIVTRYTELANFPNKVFIDPEGANALSALAKNPSCLDALPAVSDEFHAEWMAYYETEKRQPPLQARNNPCTPLIAKIAKDTVLPRKQGFLFLPLQVSYDTQLWLNADLRNKEAILHGCRAARQEKRELVVKIHPAETAPDELLDIARLQQQHNFIITQENTLDLIKASGRVLTINSTVGIEAQLYHKPVEILGRAFYKNFDHERLKKYLHHYLFTGVEVRAQTPIAEATARAFIRH</sequence>
<name>A0AB38NZE2_9ENTR</name>
<reference evidence="1 2" key="1">
    <citation type="journal article" date="2019" name="Sci. Rep.">
        <title>Differences in resource use lead to coexistence of seed-transmitted microbial populations.</title>
        <authorList>
            <person name="Torres-Cortes G."/>
            <person name="Garcia B.J."/>
            <person name="Compant S."/>
            <person name="Rezki S."/>
            <person name="Jones P."/>
            <person name="Preveaux A."/>
            <person name="Briand M."/>
            <person name="Roulet A."/>
            <person name="Bouchez O."/>
            <person name="Jacobson D."/>
            <person name="Barret M."/>
        </authorList>
    </citation>
    <scope>NUCLEOTIDE SEQUENCE [LARGE SCALE GENOMIC DNA]</scope>
    <source>
        <strain evidence="1 2">CFBP13530</strain>
    </source>
</reference>